<dbReference type="GO" id="GO:0016020">
    <property type="term" value="C:membrane"/>
    <property type="evidence" value="ECO:0007669"/>
    <property type="project" value="UniProtKB-SubCell"/>
</dbReference>
<comment type="subcellular location">
    <subcellularLocation>
        <location evidence="1">Membrane</location>
        <topology evidence="1">Multi-pass membrane protein</topology>
    </subcellularLocation>
</comment>
<feature type="region of interest" description="Disordered" evidence="5">
    <location>
        <begin position="292"/>
        <end position="315"/>
    </location>
</feature>
<gene>
    <name evidence="8" type="ORF">EC973_000088</name>
</gene>
<sequence length="446" mass="50773">MHIWGWLASSFLTLVTATIAGHVIAQHLNHYYTPEIQRHKVRVLAYPPAYAMLAWLSYLRYNYETVIMFFARLMESFAVYNLYVCLQAYLEPYREQHAGEKVPISVYCDGQFNPKGAYLYLATINFTSLSIILMALFTYLAVFDEEWKHGRIRAHGMFWCIKGPIMFIFYVGDIGLAILSYAGVIHDKQPSHAGGTYWTAAAVKNGYYVLLICGVMAVVAALMGWYFSLDHRELIMDDDEARLGYWAAFADGYLAFIPNFLRDVFLCGGETVVLAKKRRDLRKRQRRLSEDERNLLTPDDEMNGPRGLDDDDSNFLLSQPERAHQSKLYENEGEPNARPQLLNALPLEPLAPSVFRPSRTSAEDENHPTMAGLEMKELPSSNLDNRVRTPVVEEPLIPALPVPPPPPMQSRALTHNDEAMDSATQSSDHFTPHEPKKTSHPTKYYL</sequence>
<dbReference type="OrthoDB" id="5348404at2759"/>
<feature type="chain" id="PRO_5034517933" evidence="7">
    <location>
        <begin position="18"/>
        <end position="446"/>
    </location>
</feature>
<protein>
    <submittedName>
        <fullName evidence="8">Uncharacterized protein</fullName>
    </submittedName>
</protein>
<evidence type="ECO:0000313" key="8">
    <source>
        <dbReference type="EMBL" id="KAF7732813.1"/>
    </source>
</evidence>
<keyword evidence="7" id="KW-0732">Signal</keyword>
<keyword evidence="4 6" id="KW-0472">Membrane</keyword>
<reference evidence="8" key="1">
    <citation type="submission" date="2020-01" db="EMBL/GenBank/DDBJ databases">
        <title>Genome Sequencing of Three Apophysomyces-Like Fungal Strains Confirms a Novel Fungal Genus in the Mucoromycota with divergent Burkholderia-like Endosymbiotic Bacteria.</title>
        <authorList>
            <person name="Stajich J.E."/>
            <person name="Macias A.M."/>
            <person name="Carter-House D."/>
            <person name="Lovett B."/>
            <person name="Kasson L.R."/>
            <person name="Berry K."/>
            <person name="Grigoriev I."/>
            <person name="Chang Y."/>
            <person name="Spatafora J."/>
            <person name="Kasson M.T."/>
        </authorList>
    </citation>
    <scope>NUCLEOTIDE SEQUENCE</scope>
    <source>
        <strain evidence="8">NRRL A-21654</strain>
    </source>
</reference>
<feature type="region of interest" description="Disordered" evidence="5">
    <location>
        <begin position="396"/>
        <end position="446"/>
    </location>
</feature>
<dbReference type="Proteomes" id="UP000605846">
    <property type="component" value="Unassembled WGS sequence"/>
</dbReference>
<evidence type="ECO:0000256" key="5">
    <source>
        <dbReference type="SAM" id="MobiDB-lite"/>
    </source>
</evidence>
<dbReference type="SMART" id="SM01417">
    <property type="entry name" value="Solute_trans_a"/>
    <property type="match status" value="1"/>
</dbReference>
<evidence type="ECO:0000256" key="7">
    <source>
        <dbReference type="SAM" id="SignalP"/>
    </source>
</evidence>
<dbReference type="PANTHER" id="PTHR23423">
    <property type="entry name" value="ORGANIC SOLUTE TRANSPORTER-RELATED"/>
    <property type="match status" value="1"/>
</dbReference>
<dbReference type="Pfam" id="PF03619">
    <property type="entry name" value="Solute_trans_a"/>
    <property type="match status" value="2"/>
</dbReference>
<feature type="region of interest" description="Disordered" evidence="5">
    <location>
        <begin position="352"/>
        <end position="381"/>
    </location>
</feature>
<dbReference type="InterPro" id="IPR005178">
    <property type="entry name" value="Ostalpha/TMEM184C"/>
</dbReference>
<keyword evidence="3 6" id="KW-1133">Transmembrane helix</keyword>
<evidence type="ECO:0000256" key="2">
    <source>
        <dbReference type="ARBA" id="ARBA00022692"/>
    </source>
</evidence>
<feature type="transmembrane region" description="Helical" evidence="6">
    <location>
        <begin position="206"/>
        <end position="227"/>
    </location>
</feature>
<feature type="signal peptide" evidence="7">
    <location>
        <begin position="1"/>
        <end position="17"/>
    </location>
</feature>
<evidence type="ECO:0000313" key="9">
    <source>
        <dbReference type="Proteomes" id="UP000605846"/>
    </source>
</evidence>
<comment type="caution">
    <text evidence="8">The sequence shown here is derived from an EMBL/GenBank/DDBJ whole genome shotgun (WGS) entry which is preliminary data.</text>
</comment>
<dbReference type="EMBL" id="JABAYA010000001">
    <property type="protein sequence ID" value="KAF7732813.1"/>
    <property type="molecule type" value="Genomic_DNA"/>
</dbReference>
<accession>A0A8H7C0Y1</accession>
<name>A0A8H7C0Y1_9FUNG</name>
<dbReference type="AlphaFoldDB" id="A0A8H7C0Y1"/>
<evidence type="ECO:0000256" key="1">
    <source>
        <dbReference type="ARBA" id="ARBA00004141"/>
    </source>
</evidence>
<feature type="transmembrane region" description="Helical" evidence="6">
    <location>
        <begin position="44"/>
        <end position="61"/>
    </location>
</feature>
<keyword evidence="2 6" id="KW-0812">Transmembrane</keyword>
<organism evidence="8 9">
    <name type="scientific">Apophysomyces ossiformis</name>
    <dbReference type="NCBI Taxonomy" id="679940"/>
    <lineage>
        <taxon>Eukaryota</taxon>
        <taxon>Fungi</taxon>
        <taxon>Fungi incertae sedis</taxon>
        <taxon>Mucoromycota</taxon>
        <taxon>Mucoromycotina</taxon>
        <taxon>Mucoromycetes</taxon>
        <taxon>Mucorales</taxon>
        <taxon>Mucorineae</taxon>
        <taxon>Mucoraceae</taxon>
        <taxon>Apophysomyces</taxon>
    </lineage>
</organism>
<keyword evidence="9" id="KW-1185">Reference proteome</keyword>
<feature type="transmembrane region" description="Helical" evidence="6">
    <location>
        <begin position="164"/>
        <end position="186"/>
    </location>
</feature>
<evidence type="ECO:0000256" key="4">
    <source>
        <dbReference type="ARBA" id="ARBA00023136"/>
    </source>
</evidence>
<feature type="transmembrane region" description="Helical" evidence="6">
    <location>
        <begin position="117"/>
        <end position="143"/>
    </location>
</feature>
<evidence type="ECO:0000256" key="6">
    <source>
        <dbReference type="SAM" id="Phobius"/>
    </source>
</evidence>
<proteinExistence type="predicted"/>
<feature type="compositionally biased region" description="Pro residues" evidence="5">
    <location>
        <begin position="398"/>
        <end position="408"/>
    </location>
</feature>
<evidence type="ECO:0000256" key="3">
    <source>
        <dbReference type="ARBA" id="ARBA00022989"/>
    </source>
</evidence>